<evidence type="ECO:0000256" key="2">
    <source>
        <dbReference type="ARBA" id="ARBA00022730"/>
    </source>
</evidence>
<evidence type="ECO:0000259" key="11">
    <source>
        <dbReference type="PROSITE" id="PS50881"/>
    </source>
</evidence>
<evidence type="ECO:0000313" key="12">
    <source>
        <dbReference type="EMBL" id="PJA40621.1"/>
    </source>
</evidence>
<dbReference type="GO" id="GO:0003735">
    <property type="term" value="F:structural constituent of ribosome"/>
    <property type="evidence" value="ECO:0007669"/>
    <property type="project" value="UniProtKB-UniRule"/>
</dbReference>
<dbReference type="Pfam" id="PF03719">
    <property type="entry name" value="Ribosomal_S5_C"/>
    <property type="match status" value="1"/>
</dbReference>
<dbReference type="InterPro" id="IPR005324">
    <property type="entry name" value="Ribosomal_uS5_C"/>
</dbReference>
<dbReference type="InterPro" id="IPR020568">
    <property type="entry name" value="Ribosomal_Su5_D2-typ_SF"/>
</dbReference>
<dbReference type="AlphaFoldDB" id="A0A2M7X3R6"/>
<dbReference type="Gene3D" id="3.30.230.10">
    <property type="match status" value="1"/>
</dbReference>
<evidence type="ECO:0000256" key="10">
    <source>
        <dbReference type="SAM" id="MobiDB-lite"/>
    </source>
</evidence>
<keyword evidence="2" id="KW-0699">rRNA-binding</keyword>
<accession>A0A2M7X3R6</accession>
<dbReference type="InterPro" id="IPR014721">
    <property type="entry name" value="Ribsml_uS5_D2-typ_fold_subgr"/>
</dbReference>
<organism evidence="12 13">
    <name type="scientific">candidate division WWE3 bacterium CG_4_9_14_3_um_filter_34_6</name>
    <dbReference type="NCBI Taxonomy" id="1975079"/>
    <lineage>
        <taxon>Bacteria</taxon>
        <taxon>Katanobacteria</taxon>
    </lineage>
</organism>
<evidence type="ECO:0000256" key="9">
    <source>
        <dbReference type="RuleBase" id="RU003823"/>
    </source>
</evidence>
<dbReference type="Proteomes" id="UP000230683">
    <property type="component" value="Unassembled WGS sequence"/>
</dbReference>
<evidence type="ECO:0000256" key="7">
    <source>
        <dbReference type="ARBA" id="ARBA00035519"/>
    </source>
</evidence>
<sequence length="183" mass="19918">MNKMQENKNTKNNNFKDKRPQQDHGGIEDRVLKIRRVSTKRAGGSSFHFSALTASGDHAGNVGVAIAKSKENINAIRKSKDKARRQMINVEITKDGSIPHEVYIKNGASKLFLKPAPLGAGIIAGGSVRQILELAGIKNVSAKIIGTNNQISNAYTLIDALKSLRKLNYKGASVKPVIEEETE</sequence>
<keyword evidence="4 8" id="KW-0689">Ribosomal protein</keyword>
<comment type="caution">
    <text evidence="12">The sequence shown here is derived from an EMBL/GenBank/DDBJ whole genome shotgun (WGS) entry which is preliminary data.</text>
</comment>
<dbReference type="SUPFAM" id="SSF54211">
    <property type="entry name" value="Ribosomal protein S5 domain 2-like"/>
    <property type="match status" value="1"/>
</dbReference>
<evidence type="ECO:0000256" key="8">
    <source>
        <dbReference type="PROSITE-ProRule" id="PRU00268"/>
    </source>
</evidence>
<dbReference type="GO" id="GO:0005737">
    <property type="term" value="C:cytoplasm"/>
    <property type="evidence" value="ECO:0007669"/>
    <property type="project" value="UniProtKB-ARBA"/>
</dbReference>
<keyword evidence="5 8" id="KW-0687">Ribonucleoprotein</keyword>
<dbReference type="PANTHER" id="PTHR48432">
    <property type="entry name" value="S5 DRBM DOMAIN-CONTAINING PROTEIN"/>
    <property type="match status" value="1"/>
</dbReference>
<protein>
    <recommendedName>
        <fullName evidence="6">Small ribosomal subunit protein uS5</fullName>
    </recommendedName>
    <alternativeName>
        <fullName evidence="7">30S ribosomal protein S5</fullName>
    </alternativeName>
</protein>
<dbReference type="GO" id="GO:0005840">
    <property type="term" value="C:ribosome"/>
    <property type="evidence" value="ECO:0007669"/>
    <property type="project" value="UniProtKB-KW"/>
</dbReference>
<evidence type="ECO:0000256" key="6">
    <source>
        <dbReference type="ARBA" id="ARBA00035255"/>
    </source>
</evidence>
<dbReference type="PROSITE" id="PS50881">
    <property type="entry name" value="S5_DSRBD"/>
    <property type="match status" value="1"/>
</dbReference>
<dbReference type="SUPFAM" id="SSF54768">
    <property type="entry name" value="dsRNA-binding domain-like"/>
    <property type="match status" value="1"/>
</dbReference>
<dbReference type="InterPro" id="IPR013810">
    <property type="entry name" value="Ribosomal_uS5_N"/>
</dbReference>
<evidence type="ECO:0000313" key="13">
    <source>
        <dbReference type="Proteomes" id="UP000230683"/>
    </source>
</evidence>
<evidence type="ECO:0000256" key="4">
    <source>
        <dbReference type="ARBA" id="ARBA00022980"/>
    </source>
</evidence>
<name>A0A2M7X3R6_UNCKA</name>
<keyword evidence="3" id="KW-0694">RNA-binding</keyword>
<dbReference type="Pfam" id="PF00333">
    <property type="entry name" value="Ribosomal_S5"/>
    <property type="match status" value="1"/>
</dbReference>
<dbReference type="EMBL" id="PFWY01000084">
    <property type="protein sequence ID" value="PJA40621.1"/>
    <property type="molecule type" value="Genomic_DNA"/>
</dbReference>
<evidence type="ECO:0000256" key="1">
    <source>
        <dbReference type="ARBA" id="ARBA00008945"/>
    </source>
</evidence>
<proteinExistence type="inferred from homology"/>
<evidence type="ECO:0000256" key="5">
    <source>
        <dbReference type="ARBA" id="ARBA00023274"/>
    </source>
</evidence>
<dbReference type="InterPro" id="IPR000851">
    <property type="entry name" value="Ribosomal_uS5"/>
</dbReference>
<dbReference type="GO" id="GO:0006412">
    <property type="term" value="P:translation"/>
    <property type="evidence" value="ECO:0007669"/>
    <property type="project" value="InterPro"/>
</dbReference>
<reference evidence="13" key="1">
    <citation type="submission" date="2017-09" db="EMBL/GenBank/DDBJ databases">
        <title>Depth-based differentiation of microbial function through sediment-hosted aquifers and enrichment of novel symbionts in the deep terrestrial subsurface.</title>
        <authorList>
            <person name="Probst A.J."/>
            <person name="Ladd B."/>
            <person name="Jarett J.K."/>
            <person name="Geller-Mcgrath D.E."/>
            <person name="Sieber C.M.K."/>
            <person name="Emerson J.B."/>
            <person name="Anantharaman K."/>
            <person name="Thomas B.C."/>
            <person name="Malmstrom R."/>
            <person name="Stieglmeier M."/>
            <person name="Klingl A."/>
            <person name="Woyke T."/>
            <person name="Ryan C.M."/>
            <person name="Banfield J.F."/>
        </authorList>
    </citation>
    <scope>NUCLEOTIDE SEQUENCE [LARGE SCALE GENOMIC DNA]</scope>
</reference>
<feature type="region of interest" description="Disordered" evidence="10">
    <location>
        <begin position="1"/>
        <end position="29"/>
    </location>
</feature>
<dbReference type="GO" id="GO:1990904">
    <property type="term" value="C:ribonucleoprotein complex"/>
    <property type="evidence" value="ECO:0007669"/>
    <property type="project" value="UniProtKB-UniRule"/>
</dbReference>
<dbReference type="FunFam" id="3.30.230.10:FF:000002">
    <property type="entry name" value="30S ribosomal protein S5"/>
    <property type="match status" value="1"/>
</dbReference>
<feature type="domain" description="S5 DRBM" evidence="11">
    <location>
        <begin position="27"/>
        <end position="90"/>
    </location>
</feature>
<evidence type="ECO:0000256" key="3">
    <source>
        <dbReference type="ARBA" id="ARBA00022884"/>
    </source>
</evidence>
<dbReference type="GO" id="GO:0019843">
    <property type="term" value="F:rRNA binding"/>
    <property type="evidence" value="ECO:0007669"/>
    <property type="project" value="UniProtKB-KW"/>
</dbReference>
<dbReference type="Gene3D" id="3.30.160.20">
    <property type="match status" value="1"/>
</dbReference>
<dbReference type="PANTHER" id="PTHR48432:SF1">
    <property type="entry name" value="S5 DRBM DOMAIN-CONTAINING PROTEIN"/>
    <property type="match status" value="1"/>
</dbReference>
<comment type="similarity">
    <text evidence="1 9">Belongs to the universal ribosomal protein uS5 family.</text>
</comment>
<gene>
    <name evidence="12" type="ORF">CO178_01830</name>
</gene>